<sequence>MGTALTRAARWTSAGSGLGKLEFTPLNESLLNNIIEFVENLNSRHPQEASYIFKQPLQWKTTLKRNNFGSDYTFDGATVKSKEIKNRVALLSFSISTEIIKVHTFAQLNKLLALAGNGKLKETRACLEGNRDPIVNILGPGFATVEEEDTAMLRLLEKVKTNTDDINTEIAMKLLILLNQLDLQLLNNSLKVMSKEVRLSPSAVKRDVELLKSFSGEDKKTVLISINYTSDYEFSNGCRAPPWRQVHGDICYLIIVPHDTEPLFVTCSTAGIFLNGKTKEIDYERKSEIFKDLVSFLTGKSAKFVENLAQAHQVKLGQSNTKMKQDKGSEGTKTIEHLRKRSSLHGSLFIRKYSANKSTSIGWSEELSETSSESDEEEEQIDRSHESNTDLPSEYWQMQKLVKYLKGGNQTATIIALCSMRDFNLTNETCQLAIRDVGGLEVLINLLDTDETKCKIGSLKILKEISQNPQIQRCMADLGGLQTMVKILDSPNKDLQCLAAETIANVAKFKRARQTVRRFDGIKRLVGLLDCVPMHSTNLTPEQNKTIEVARCGALALWSCSKSKRNKEAIRKAGGIPLLACLLKSRHENMLIPVVGTLQECASEASYREAIGAEQMIQYLVKNLSSENEELQMHCARAIFKCAVDKETRDTVRIKNGLEPLVKLFGKTDNKPLLAAATGAVWKCSISMENVKRFQELKAIETLVSLLIDQPEEVLVNVVGALGECAQVAINRSTIRNCRGMDPLINLLSGTNEALLVNVTRAVGACAVDPENMAIIETLDGVRLLWSLLKKPNPDIQASAAWAICPCIENAKEAGEMVRSFVGGLELIVNLLKSNNTEVLASVCAALAKIAMDEENLAVITDHGVVPMLSNLASTTNDKLCHHLADAIACCCTWGNNRIAFGEAGAVAPLVRYLKSKDPLVHRATAQALYHLSFNPDNCITMHENGVVKLLLGLMDSTDEALQEAAAGCISNIRRLALANEKARYK</sequence>
<dbReference type="Proteomes" id="UP000314986">
    <property type="component" value="Unassembled WGS sequence"/>
</dbReference>
<feature type="repeat" description="ARM" evidence="1">
    <location>
        <begin position="905"/>
        <end position="938"/>
    </location>
</feature>
<protein>
    <submittedName>
        <fullName evidence="3">Outer dynein arm docking complex subunit 2</fullName>
    </submittedName>
</protein>
<feature type="repeat" description="ARM" evidence="1">
    <location>
        <begin position="823"/>
        <end position="865"/>
    </location>
</feature>
<organism evidence="3 4">
    <name type="scientific">Callorhinchus milii</name>
    <name type="common">Ghost shark</name>
    <dbReference type="NCBI Taxonomy" id="7868"/>
    <lineage>
        <taxon>Eukaryota</taxon>
        <taxon>Metazoa</taxon>
        <taxon>Chordata</taxon>
        <taxon>Craniata</taxon>
        <taxon>Vertebrata</taxon>
        <taxon>Chondrichthyes</taxon>
        <taxon>Holocephali</taxon>
        <taxon>Chimaeriformes</taxon>
        <taxon>Callorhinchidae</taxon>
        <taxon>Callorhinchus</taxon>
    </lineage>
</organism>
<dbReference type="PANTHER" id="PTHR46241">
    <property type="entry name" value="ARMADILLO REPEAT-CONTAINING PROTEIN 4 ARMC4"/>
    <property type="match status" value="1"/>
</dbReference>
<feature type="region of interest" description="Disordered" evidence="2">
    <location>
        <begin position="364"/>
        <end position="390"/>
    </location>
</feature>
<feature type="region of interest" description="Disordered" evidence="2">
    <location>
        <begin position="317"/>
        <end position="336"/>
    </location>
</feature>
<proteinExistence type="predicted"/>
<dbReference type="GeneTree" id="ENSGT00940000156625"/>
<keyword evidence="4" id="KW-1185">Reference proteome</keyword>
<dbReference type="AlphaFoldDB" id="A0A4W3HPE0"/>
<dbReference type="InterPro" id="IPR011989">
    <property type="entry name" value="ARM-like"/>
</dbReference>
<evidence type="ECO:0000313" key="3">
    <source>
        <dbReference type="Ensembl" id="ENSCMIP00000011184.1"/>
    </source>
</evidence>
<feature type="compositionally biased region" description="Acidic residues" evidence="2">
    <location>
        <begin position="366"/>
        <end position="380"/>
    </location>
</feature>
<evidence type="ECO:0000256" key="2">
    <source>
        <dbReference type="SAM" id="MobiDB-lite"/>
    </source>
</evidence>
<dbReference type="SMART" id="SM00185">
    <property type="entry name" value="ARM"/>
    <property type="match status" value="12"/>
</dbReference>
<feature type="repeat" description="ARM" evidence="1">
    <location>
        <begin position="479"/>
        <end position="521"/>
    </location>
</feature>
<accession>A0A4W3HPE0</accession>
<dbReference type="Ensembl" id="ENSCMIT00000011464.1">
    <property type="protein sequence ID" value="ENSCMIP00000011184.1"/>
    <property type="gene ID" value="ENSCMIG00000005808.1"/>
</dbReference>
<dbReference type="Pfam" id="PF00514">
    <property type="entry name" value="Arm"/>
    <property type="match status" value="3"/>
</dbReference>
<dbReference type="PROSITE" id="PS50176">
    <property type="entry name" value="ARM_REPEAT"/>
    <property type="match status" value="3"/>
</dbReference>
<dbReference type="InterPro" id="IPR016024">
    <property type="entry name" value="ARM-type_fold"/>
</dbReference>
<dbReference type="SUPFAM" id="SSF48371">
    <property type="entry name" value="ARM repeat"/>
    <property type="match status" value="2"/>
</dbReference>
<reference evidence="4" key="2">
    <citation type="journal article" date="2007" name="PLoS Biol.">
        <title>Survey sequencing and comparative analysis of the elephant shark (Callorhinchus milii) genome.</title>
        <authorList>
            <person name="Venkatesh B."/>
            <person name="Kirkness E.F."/>
            <person name="Loh Y.H."/>
            <person name="Halpern A.L."/>
            <person name="Lee A.P."/>
            <person name="Johnson J."/>
            <person name="Dandona N."/>
            <person name="Viswanathan L.D."/>
            <person name="Tay A."/>
            <person name="Venter J.C."/>
            <person name="Strausberg R.L."/>
            <person name="Brenner S."/>
        </authorList>
    </citation>
    <scope>NUCLEOTIDE SEQUENCE [LARGE SCALE GENOMIC DNA]</scope>
</reference>
<evidence type="ECO:0000313" key="4">
    <source>
        <dbReference type="Proteomes" id="UP000314986"/>
    </source>
</evidence>
<dbReference type="InterPro" id="IPR000225">
    <property type="entry name" value="Armadillo"/>
</dbReference>
<reference evidence="4" key="1">
    <citation type="journal article" date="2006" name="Science">
        <title>Ancient noncoding elements conserved in the human genome.</title>
        <authorList>
            <person name="Venkatesh B."/>
            <person name="Kirkness E.F."/>
            <person name="Loh Y.H."/>
            <person name="Halpern A.L."/>
            <person name="Lee A.P."/>
            <person name="Johnson J."/>
            <person name="Dandona N."/>
            <person name="Viswanathan L.D."/>
            <person name="Tay A."/>
            <person name="Venter J.C."/>
            <person name="Strausberg R.L."/>
            <person name="Brenner S."/>
        </authorList>
    </citation>
    <scope>NUCLEOTIDE SEQUENCE [LARGE SCALE GENOMIC DNA]</scope>
</reference>
<feature type="compositionally biased region" description="Basic and acidic residues" evidence="2">
    <location>
        <begin position="323"/>
        <end position="336"/>
    </location>
</feature>
<dbReference type="Gene3D" id="1.25.10.10">
    <property type="entry name" value="Leucine-rich Repeat Variant"/>
    <property type="match status" value="2"/>
</dbReference>
<reference evidence="4" key="3">
    <citation type="journal article" date="2014" name="Nature">
        <title>Elephant shark genome provides unique insights into gnathostome evolution.</title>
        <authorList>
            <consortium name="International Elephant Shark Genome Sequencing Consortium"/>
            <person name="Venkatesh B."/>
            <person name="Lee A.P."/>
            <person name="Ravi V."/>
            <person name="Maurya A.K."/>
            <person name="Lian M.M."/>
            <person name="Swann J.B."/>
            <person name="Ohta Y."/>
            <person name="Flajnik M.F."/>
            <person name="Sutoh Y."/>
            <person name="Kasahara M."/>
            <person name="Hoon S."/>
            <person name="Gangu V."/>
            <person name="Roy S.W."/>
            <person name="Irimia M."/>
            <person name="Korzh V."/>
            <person name="Kondrychyn I."/>
            <person name="Lim Z.W."/>
            <person name="Tay B.H."/>
            <person name="Tohari S."/>
            <person name="Kong K.W."/>
            <person name="Ho S."/>
            <person name="Lorente-Galdos B."/>
            <person name="Quilez J."/>
            <person name="Marques-Bonet T."/>
            <person name="Raney B.J."/>
            <person name="Ingham P.W."/>
            <person name="Tay A."/>
            <person name="Hillier L.W."/>
            <person name="Minx P."/>
            <person name="Boehm T."/>
            <person name="Wilson R.K."/>
            <person name="Brenner S."/>
            <person name="Warren W.C."/>
        </authorList>
    </citation>
    <scope>NUCLEOTIDE SEQUENCE [LARGE SCALE GENOMIC DNA]</scope>
</reference>
<dbReference type="PANTHER" id="PTHR46241:SF1">
    <property type="entry name" value="OUTER DYNEIN ARM-DOCKING COMPLEX SUBUNIT 2"/>
    <property type="match status" value="1"/>
</dbReference>
<evidence type="ECO:0000256" key="1">
    <source>
        <dbReference type="PROSITE-ProRule" id="PRU00259"/>
    </source>
</evidence>
<reference evidence="3" key="4">
    <citation type="submission" date="2025-08" db="UniProtKB">
        <authorList>
            <consortium name="Ensembl"/>
        </authorList>
    </citation>
    <scope>IDENTIFICATION</scope>
</reference>
<name>A0A4W3HPE0_CALMI</name>
<reference evidence="3" key="5">
    <citation type="submission" date="2025-09" db="UniProtKB">
        <authorList>
            <consortium name="Ensembl"/>
        </authorList>
    </citation>
    <scope>IDENTIFICATION</scope>
</reference>